<proteinExistence type="inferred from homology"/>
<feature type="transmembrane region" description="Helical" evidence="7">
    <location>
        <begin position="101"/>
        <end position="124"/>
    </location>
</feature>
<accession>A0A1T5MDD5</accession>
<protein>
    <submittedName>
        <fullName evidence="9">Peptide/nickel transport system permease protein</fullName>
    </submittedName>
</protein>
<keyword evidence="6 7" id="KW-0472">Membrane</keyword>
<dbReference type="PROSITE" id="PS50928">
    <property type="entry name" value="ABC_TM1"/>
    <property type="match status" value="1"/>
</dbReference>
<dbReference type="OrthoDB" id="9773221at2"/>
<dbReference type="SUPFAM" id="SSF161098">
    <property type="entry name" value="MetI-like"/>
    <property type="match status" value="1"/>
</dbReference>
<name>A0A1T5MDD5_9FIRM</name>
<feature type="transmembrane region" description="Helical" evidence="7">
    <location>
        <begin position="131"/>
        <end position="155"/>
    </location>
</feature>
<evidence type="ECO:0000256" key="6">
    <source>
        <dbReference type="ARBA" id="ARBA00023136"/>
    </source>
</evidence>
<dbReference type="CDD" id="cd06261">
    <property type="entry name" value="TM_PBP2"/>
    <property type="match status" value="1"/>
</dbReference>
<dbReference type="PANTHER" id="PTHR43163:SF6">
    <property type="entry name" value="DIPEPTIDE TRANSPORT SYSTEM PERMEASE PROTEIN DPPB-RELATED"/>
    <property type="match status" value="1"/>
</dbReference>
<evidence type="ECO:0000256" key="4">
    <source>
        <dbReference type="ARBA" id="ARBA00022692"/>
    </source>
</evidence>
<comment type="similarity">
    <text evidence="7">Belongs to the binding-protein-dependent transport system permease family.</text>
</comment>
<feature type="transmembrane region" description="Helical" evidence="7">
    <location>
        <begin position="12"/>
        <end position="30"/>
    </location>
</feature>
<dbReference type="InterPro" id="IPR035906">
    <property type="entry name" value="MetI-like_sf"/>
</dbReference>
<feature type="transmembrane region" description="Helical" evidence="7">
    <location>
        <begin position="167"/>
        <end position="186"/>
    </location>
</feature>
<dbReference type="PANTHER" id="PTHR43163">
    <property type="entry name" value="DIPEPTIDE TRANSPORT SYSTEM PERMEASE PROTEIN DPPB-RELATED"/>
    <property type="match status" value="1"/>
</dbReference>
<organism evidence="9 10">
    <name type="scientific">Maledivibacter halophilus</name>
    <dbReference type="NCBI Taxonomy" id="36842"/>
    <lineage>
        <taxon>Bacteria</taxon>
        <taxon>Bacillati</taxon>
        <taxon>Bacillota</taxon>
        <taxon>Clostridia</taxon>
        <taxon>Peptostreptococcales</taxon>
        <taxon>Caminicellaceae</taxon>
        <taxon>Maledivibacter</taxon>
    </lineage>
</organism>
<evidence type="ECO:0000313" key="9">
    <source>
        <dbReference type="EMBL" id="SKC86165.1"/>
    </source>
</evidence>
<keyword evidence="2 7" id="KW-0813">Transport</keyword>
<feature type="transmembrane region" description="Helical" evidence="7">
    <location>
        <begin position="273"/>
        <end position="299"/>
    </location>
</feature>
<feature type="transmembrane region" description="Helical" evidence="7">
    <location>
        <begin position="229"/>
        <end position="253"/>
    </location>
</feature>
<evidence type="ECO:0000259" key="8">
    <source>
        <dbReference type="PROSITE" id="PS50928"/>
    </source>
</evidence>
<dbReference type="Proteomes" id="UP000190285">
    <property type="component" value="Unassembled WGS sequence"/>
</dbReference>
<gene>
    <name evidence="9" type="ORF">SAMN02194393_04479</name>
</gene>
<evidence type="ECO:0000256" key="2">
    <source>
        <dbReference type="ARBA" id="ARBA00022448"/>
    </source>
</evidence>
<comment type="subcellular location">
    <subcellularLocation>
        <location evidence="1 7">Cell membrane</location>
        <topology evidence="1 7">Multi-pass membrane protein</topology>
    </subcellularLocation>
</comment>
<evidence type="ECO:0000256" key="7">
    <source>
        <dbReference type="RuleBase" id="RU363032"/>
    </source>
</evidence>
<evidence type="ECO:0000313" key="10">
    <source>
        <dbReference type="Proteomes" id="UP000190285"/>
    </source>
</evidence>
<dbReference type="Pfam" id="PF00528">
    <property type="entry name" value="BPD_transp_1"/>
    <property type="match status" value="1"/>
</dbReference>
<keyword evidence="5 7" id="KW-1133">Transmembrane helix</keyword>
<keyword evidence="10" id="KW-1185">Reference proteome</keyword>
<feature type="domain" description="ABC transmembrane type-1" evidence="8">
    <location>
        <begin position="95"/>
        <end position="296"/>
    </location>
</feature>
<dbReference type="InterPro" id="IPR045621">
    <property type="entry name" value="BPD_transp_1_N"/>
</dbReference>
<sequence length="309" mass="34031">MKRYILKRLIQAFIVLIGVTLVTFTLLNIIPGDPASMMLEKKADPATIERIRHELGLDRPLTIQYVDFVKNAVMGDFGTSYFEREEVIVMIKRAFLVTFKIGTYALGFAILFGISVGTIAAVYRGTIIDRLIMLITMVGISSPAFWVAIILQIIFGLKFDLLPISGIDAPGAFILPSIALGTRYAASIARLTRTSMLDAMTQDYVRTARSKGIHEFIVVMKHVFKNASVPIITFTGLTVKFILGGSMLTETVFSIPGLGKLMIDAIMTRDIPVIQGCVVYIAAVFVIINLLIDIFYGVLDPRVRTAKGA</sequence>
<evidence type="ECO:0000256" key="3">
    <source>
        <dbReference type="ARBA" id="ARBA00022475"/>
    </source>
</evidence>
<dbReference type="STRING" id="36842.SAMN02194393_04479"/>
<evidence type="ECO:0000256" key="1">
    <source>
        <dbReference type="ARBA" id="ARBA00004651"/>
    </source>
</evidence>
<dbReference type="RefSeq" id="WP_079494833.1">
    <property type="nucleotide sequence ID" value="NZ_FUZT01000014.1"/>
</dbReference>
<dbReference type="Pfam" id="PF19300">
    <property type="entry name" value="BPD_transp_1_N"/>
    <property type="match status" value="1"/>
</dbReference>
<dbReference type="EMBL" id="FUZT01000014">
    <property type="protein sequence ID" value="SKC86165.1"/>
    <property type="molecule type" value="Genomic_DNA"/>
</dbReference>
<reference evidence="9 10" key="1">
    <citation type="submission" date="2017-02" db="EMBL/GenBank/DDBJ databases">
        <authorList>
            <person name="Peterson S.W."/>
        </authorList>
    </citation>
    <scope>NUCLEOTIDE SEQUENCE [LARGE SCALE GENOMIC DNA]</scope>
    <source>
        <strain evidence="9 10">M1</strain>
    </source>
</reference>
<dbReference type="AlphaFoldDB" id="A0A1T5MDD5"/>
<dbReference type="GO" id="GO:0005886">
    <property type="term" value="C:plasma membrane"/>
    <property type="evidence" value="ECO:0007669"/>
    <property type="project" value="UniProtKB-SubCell"/>
</dbReference>
<dbReference type="InterPro" id="IPR000515">
    <property type="entry name" value="MetI-like"/>
</dbReference>
<dbReference type="Gene3D" id="1.10.3720.10">
    <property type="entry name" value="MetI-like"/>
    <property type="match status" value="1"/>
</dbReference>
<keyword evidence="4 7" id="KW-0812">Transmembrane</keyword>
<keyword evidence="3" id="KW-1003">Cell membrane</keyword>
<evidence type="ECO:0000256" key="5">
    <source>
        <dbReference type="ARBA" id="ARBA00022989"/>
    </source>
</evidence>
<dbReference type="GO" id="GO:0055085">
    <property type="term" value="P:transmembrane transport"/>
    <property type="evidence" value="ECO:0007669"/>
    <property type="project" value="InterPro"/>
</dbReference>